<protein>
    <submittedName>
        <fullName evidence="2">NAD(P)-dependent oxidoreductase</fullName>
    </submittedName>
</protein>
<dbReference type="CDD" id="cd05244">
    <property type="entry name" value="BVR-B_like_SDR_a"/>
    <property type="match status" value="1"/>
</dbReference>
<dbReference type="RefSeq" id="WP_369328385.1">
    <property type="nucleotide sequence ID" value="NZ_JAULBC010000002.1"/>
</dbReference>
<evidence type="ECO:0000313" key="2">
    <source>
        <dbReference type="EMBL" id="MEX6686982.1"/>
    </source>
</evidence>
<organism evidence="2 3">
    <name type="scientific">Danxiaibacter flavus</name>
    <dbReference type="NCBI Taxonomy" id="3049108"/>
    <lineage>
        <taxon>Bacteria</taxon>
        <taxon>Pseudomonadati</taxon>
        <taxon>Bacteroidota</taxon>
        <taxon>Chitinophagia</taxon>
        <taxon>Chitinophagales</taxon>
        <taxon>Chitinophagaceae</taxon>
        <taxon>Danxiaibacter</taxon>
    </lineage>
</organism>
<proteinExistence type="predicted"/>
<gene>
    <name evidence="2" type="ORF">QTN47_05730</name>
</gene>
<accession>A0ABV3ZAT7</accession>
<keyword evidence="3" id="KW-1185">Reference proteome</keyword>
<dbReference type="InterPro" id="IPR016040">
    <property type="entry name" value="NAD(P)-bd_dom"/>
</dbReference>
<name>A0ABV3ZAT7_9BACT</name>
<dbReference type="EMBL" id="JAULBC010000002">
    <property type="protein sequence ID" value="MEX6686982.1"/>
    <property type="molecule type" value="Genomic_DNA"/>
</dbReference>
<dbReference type="Pfam" id="PF13460">
    <property type="entry name" value="NAD_binding_10"/>
    <property type="match status" value="1"/>
</dbReference>
<evidence type="ECO:0000259" key="1">
    <source>
        <dbReference type="Pfam" id="PF13460"/>
    </source>
</evidence>
<comment type="caution">
    <text evidence="2">The sequence shown here is derived from an EMBL/GenBank/DDBJ whole genome shotgun (WGS) entry which is preliminary data.</text>
</comment>
<dbReference type="PANTHER" id="PTHR43355">
    <property type="entry name" value="FLAVIN REDUCTASE (NADPH)"/>
    <property type="match status" value="1"/>
</dbReference>
<reference evidence="2 3" key="1">
    <citation type="submission" date="2023-07" db="EMBL/GenBank/DDBJ databases">
        <authorList>
            <person name="Lian W.-H."/>
        </authorList>
    </citation>
    <scope>NUCLEOTIDE SEQUENCE [LARGE SCALE GENOMIC DNA]</scope>
    <source>
        <strain evidence="2 3">SYSU DXS3180</strain>
    </source>
</reference>
<dbReference type="InterPro" id="IPR036291">
    <property type="entry name" value="NAD(P)-bd_dom_sf"/>
</dbReference>
<dbReference type="InterPro" id="IPR051606">
    <property type="entry name" value="Polyketide_Oxido-like"/>
</dbReference>
<evidence type="ECO:0000313" key="3">
    <source>
        <dbReference type="Proteomes" id="UP001560573"/>
    </source>
</evidence>
<dbReference type="Proteomes" id="UP001560573">
    <property type="component" value="Unassembled WGS sequence"/>
</dbReference>
<feature type="domain" description="NAD(P)-binding" evidence="1">
    <location>
        <begin position="7"/>
        <end position="199"/>
    </location>
</feature>
<sequence>MKIVLIGATGFVGSHLLKEALHRNYDVTAIVRDPSKLAVNDKHLTIVKGDVYNEDELTGLLEGYDVVVSAFNSGWQNPNIYNDFLKGSDAINNAAKKAGIRRIIIVGGAGSLFVAPGVQAVDTDAFPAEWKQGALGARDALTNIQKDSSLDWTFLSPPFNLHPGERTASFRIGHDEPIFNEKGESSISVEDLAVALFNELEKGEFIQRRFTVGY</sequence>
<dbReference type="Gene3D" id="3.40.50.720">
    <property type="entry name" value="NAD(P)-binding Rossmann-like Domain"/>
    <property type="match status" value="1"/>
</dbReference>
<dbReference type="SUPFAM" id="SSF51735">
    <property type="entry name" value="NAD(P)-binding Rossmann-fold domains"/>
    <property type="match status" value="1"/>
</dbReference>
<dbReference type="PANTHER" id="PTHR43355:SF2">
    <property type="entry name" value="FLAVIN REDUCTASE (NADPH)"/>
    <property type="match status" value="1"/>
</dbReference>